<dbReference type="InterPro" id="IPR052571">
    <property type="entry name" value="Mt_RNA_Methyltransferase"/>
</dbReference>
<accession>A0A6L9MHV1</accession>
<evidence type="ECO:0000313" key="6">
    <source>
        <dbReference type="Proteomes" id="UP000476332"/>
    </source>
</evidence>
<dbReference type="Pfam" id="PF09243">
    <property type="entry name" value="Rsm22"/>
    <property type="match status" value="1"/>
</dbReference>
<dbReference type="EMBL" id="JAAAMJ010000006">
    <property type="protein sequence ID" value="NDV87132.1"/>
    <property type="molecule type" value="Genomic_DNA"/>
</dbReference>
<dbReference type="InterPro" id="IPR015324">
    <property type="entry name" value="Ribosomal_Rsm22-like"/>
</dbReference>
<comment type="caution">
    <text evidence="5">The sequence shown here is derived from an EMBL/GenBank/DDBJ whole genome shotgun (WGS) entry which is preliminary data.</text>
</comment>
<evidence type="ECO:0000256" key="2">
    <source>
        <dbReference type="ARBA" id="ARBA00022946"/>
    </source>
</evidence>
<proteinExistence type="predicted"/>
<keyword evidence="1" id="KW-0479">Metal-binding</keyword>
<dbReference type="RefSeq" id="WP_163043878.1">
    <property type="nucleotide sequence ID" value="NZ_JAAAMJ010000006.1"/>
</dbReference>
<dbReference type="GO" id="GO:0006412">
    <property type="term" value="P:translation"/>
    <property type="evidence" value="ECO:0007669"/>
    <property type="project" value="InterPro"/>
</dbReference>
<evidence type="ECO:0000256" key="4">
    <source>
        <dbReference type="ARBA" id="ARBA00023014"/>
    </source>
</evidence>
<reference evidence="5 6" key="1">
    <citation type="submission" date="2020-01" db="EMBL/GenBank/DDBJ databases">
        <title>Genomes of bacteria type strains.</title>
        <authorList>
            <person name="Chen J."/>
            <person name="Zhu S."/>
            <person name="Chen J."/>
        </authorList>
    </citation>
    <scope>NUCLEOTIDE SEQUENCE [LARGE SCALE GENOMIC DNA]</scope>
    <source>
        <strain evidence="5 6">KCTC 52919</strain>
    </source>
</reference>
<dbReference type="GO" id="GO:0046872">
    <property type="term" value="F:metal ion binding"/>
    <property type="evidence" value="ECO:0007669"/>
    <property type="project" value="UniProtKB-KW"/>
</dbReference>
<dbReference type="GO" id="GO:0008168">
    <property type="term" value="F:methyltransferase activity"/>
    <property type="evidence" value="ECO:0007669"/>
    <property type="project" value="UniProtKB-KW"/>
</dbReference>
<dbReference type="InterPro" id="IPR029063">
    <property type="entry name" value="SAM-dependent_MTases_sf"/>
</dbReference>
<dbReference type="AlphaFoldDB" id="A0A6L9MHV1"/>
<dbReference type="GO" id="GO:0051536">
    <property type="term" value="F:iron-sulfur cluster binding"/>
    <property type="evidence" value="ECO:0007669"/>
    <property type="project" value="UniProtKB-KW"/>
</dbReference>
<keyword evidence="3" id="KW-0408">Iron</keyword>
<keyword evidence="5" id="KW-0808">Transferase</keyword>
<dbReference type="PANTHER" id="PTHR13184">
    <property type="entry name" value="37S RIBOSOMAL PROTEIN S22"/>
    <property type="match status" value="1"/>
</dbReference>
<keyword evidence="4" id="KW-0411">Iron-sulfur</keyword>
<evidence type="ECO:0000313" key="5">
    <source>
        <dbReference type="EMBL" id="NDV87132.1"/>
    </source>
</evidence>
<dbReference type="GO" id="GO:0003735">
    <property type="term" value="F:structural constituent of ribosome"/>
    <property type="evidence" value="ECO:0007669"/>
    <property type="project" value="TreeGrafter"/>
</dbReference>
<dbReference type="PANTHER" id="PTHR13184:SF5">
    <property type="entry name" value="METHYLTRANSFERASE-LIKE PROTEIN 17, MITOCHONDRIAL"/>
    <property type="match status" value="1"/>
</dbReference>
<dbReference type="Gene3D" id="3.40.50.150">
    <property type="entry name" value="Vaccinia Virus protein VP39"/>
    <property type="match status" value="1"/>
</dbReference>
<dbReference type="GO" id="GO:0015935">
    <property type="term" value="C:small ribosomal subunit"/>
    <property type="evidence" value="ECO:0007669"/>
    <property type="project" value="TreeGrafter"/>
</dbReference>
<name>A0A6L9MHV1_9HYPH</name>
<sequence>MQLPPALRLALDAHLDDRPLAGLRTEGARLSQRYRAETRDGKRHLDGEAAVLAYLAARMPATFAAVRASLAAVARRQPDFTPRTLLDVGAGPGTALWAALDAFDSLVAATLVEASPPAMAVGQALCDAGLSDSVVDVEWVAGDALSGLSAREPADLVSLAYVLDELPPAAIPRLVADLWRLTRHVLVIVEPGTTAGWRRILAARDQLLAEGGAILAPCPHAAACPLTPPDWCHFAERVERSRTHRLTKGGTVPYEDEKFIYLAVAREPAAPPAARVLAPPRSGSGKVQLKLCTAGGTLQERLVTKREGETFRSARRLEWGDEWG</sequence>
<keyword evidence="5" id="KW-0489">Methyltransferase</keyword>
<evidence type="ECO:0000256" key="1">
    <source>
        <dbReference type="ARBA" id="ARBA00022723"/>
    </source>
</evidence>
<keyword evidence="2" id="KW-0809">Transit peptide</keyword>
<organism evidence="5 6">
    <name type="scientific">Aurantimonas aggregata</name>
    <dbReference type="NCBI Taxonomy" id="2047720"/>
    <lineage>
        <taxon>Bacteria</taxon>
        <taxon>Pseudomonadati</taxon>
        <taxon>Pseudomonadota</taxon>
        <taxon>Alphaproteobacteria</taxon>
        <taxon>Hyphomicrobiales</taxon>
        <taxon>Aurantimonadaceae</taxon>
        <taxon>Aurantimonas</taxon>
    </lineage>
</organism>
<dbReference type="Proteomes" id="UP000476332">
    <property type="component" value="Unassembled WGS sequence"/>
</dbReference>
<protein>
    <submittedName>
        <fullName evidence="5">Methyltransferase type 11</fullName>
    </submittedName>
</protein>
<evidence type="ECO:0000256" key="3">
    <source>
        <dbReference type="ARBA" id="ARBA00023004"/>
    </source>
</evidence>
<gene>
    <name evidence="5" type="ORF">GTW51_10510</name>
</gene>
<dbReference type="CDD" id="cd02440">
    <property type="entry name" value="AdoMet_MTases"/>
    <property type="match status" value="1"/>
</dbReference>
<dbReference type="GO" id="GO:0032259">
    <property type="term" value="P:methylation"/>
    <property type="evidence" value="ECO:0007669"/>
    <property type="project" value="UniProtKB-KW"/>
</dbReference>
<dbReference type="SUPFAM" id="SSF53335">
    <property type="entry name" value="S-adenosyl-L-methionine-dependent methyltransferases"/>
    <property type="match status" value="1"/>
</dbReference>
<keyword evidence="6" id="KW-1185">Reference proteome</keyword>